<dbReference type="AlphaFoldDB" id="A0A8J7MFL9"/>
<sequence>MIEHLIFDLDQTLVDRSSTLRKFVHNQHARLLAGRSELTAEDYWAGIQRFDKNGYASKSEMFEQTAEFLQLPVPASELLEDFLSNYGADAVLFDGVHEVLSQLQKTYQLALLSNGRSKAQRAKIASTGLAGYFDLTIISQEVGMKKPDPRIFQLCLRQLEAQPHQCLYLGDHPVNDVETAKSCGLLGVWRANDHYQPPAQSDGQIQSLSQLPQLLEKLQLRPESSVLA</sequence>
<dbReference type="SFLD" id="SFLDS00003">
    <property type="entry name" value="Haloacid_Dehalogenase"/>
    <property type="match status" value="1"/>
</dbReference>
<keyword evidence="3 5" id="KW-0378">Hydrolase</keyword>
<dbReference type="GO" id="GO:0016791">
    <property type="term" value="F:phosphatase activity"/>
    <property type="evidence" value="ECO:0007669"/>
    <property type="project" value="TreeGrafter"/>
</dbReference>
<dbReference type="GO" id="GO:0046872">
    <property type="term" value="F:metal ion binding"/>
    <property type="evidence" value="ECO:0007669"/>
    <property type="project" value="UniProtKB-KW"/>
</dbReference>
<keyword evidence="4" id="KW-0460">Magnesium</keyword>
<dbReference type="SFLD" id="SFLDG01129">
    <property type="entry name" value="C1.5:_HAD__Beta-PGM__Phosphata"/>
    <property type="match status" value="1"/>
</dbReference>
<evidence type="ECO:0000256" key="4">
    <source>
        <dbReference type="ARBA" id="ARBA00022842"/>
    </source>
</evidence>
<dbReference type="InterPro" id="IPR036412">
    <property type="entry name" value="HAD-like_sf"/>
</dbReference>
<gene>
    <name evidence="5" type="ORF">JIN82_07035</name>
</gene>
<organism evidence="5 6">
    <name type="scientific">Persicirhabdus sediminis</name>
    <dbReference type="NCBI Taxonomy" id="454144"/>
    <lineage>
        <taxon>Bacteria</taxon>
        <taxon>Pseudomonadati</taxon>
        <taxon>Verrucomicrobiota</taxon>
        <taxon>Verrucomicrobiia</taxon>
        <taxon>Verrucomicrobiales</taxon>
        <taxon>Verrucomicrobiaceae</taxon>
        <taxon>Persicirhabdus</taxon>
    </lineage>
</organism>
<dbReference type="PRINTS" id="PR00413">
    <property type="entry name" value="HADHALOGNASE"/>
</dbReference>
<dbReference type="InterPro" id="IPR051400">
    <property type="entry name" value="HAD-like_hydrolase"/>
</dbReference>
<keyword evidence="6" id="KW-1185">Reference proteome</keyword>
<dbReference type="Gene3D" id="3.40.50.1000">
    <property type="entry name" value="HAD superfamily/HAD-like"/>
    <property type="match status" value="1"/>
</dbReference>
<dbReference type="InterPro" id="IPR023214">
    <property type="entry name" value="HAD_sf"/>
</dbReference>
<evidence type="ECO:0000313" key="5">
    <source>
        <dbReference type="EMBL" id="MBK1790909.1"/>
    </source>
</evidence>
<evidence type="ECO:0000256" key="2">
    <source>
        <dbReference type="ARBA" id="ARBA00022723"/>
    </source>
</evidence>
<protein>
    <submittedName>
        <fullName evidence="5">HAD family hydrolase</fullName>
    </submittedName>
</protein>
<dbReference type="Proteomes" id="UP000624703">
    <property type="component" value="Unassembled WGS sequence"/>
</dbReference>
<reference evidence="5" key="1">
    <citation type="submission" date="2021-01" db="EMBL/GenBank/DDBJ databases">
        <title>Modified the classification status of verrucomicrobia.</title>
        <authorList>
            <person name="Feng X."/>
        </authorList>
    </citation>
    <scope>NUCLEOTIDE SEQUENCE</scope>
    <source>
        <strain evidence="5">_KCTC 22039</strain>
    </source>
</reference>
<dbReference type="Gene3D" id="1.20.120.710">
    <property type="entry name" value="Haloacid dehalogenase hydrolase-like domain"/>
    <property type="match status" value="1"/>
</dbReference>
<evidence type="ECO:0000313" key="6">
    <source>
        <dbReference type="Proteomes" id="UP000624703"/>
    </source>
</evidence>
<dbReference type="Pfam" id="PF00702">
    <property type="entry name" value="Hydrolase"/>
    <property type="match status" value="1"/>
</dbReference>
<dbReference type="EMBL" id="JAENIM010000036">
    <property type="protein sequence ID" value="MBK1790909.1"/>
    <property type="molecule type" value="Genomic_DNA"/>
</dbReference>
<dbReference type="SUPFAM" id="SSF56784">
    <property type="entry name" value="HAD-like"/>
    <property type="match status" value="1"/>
</dbReference>
<dbReference type="InterPro" id="IPR006439">
    <property type="entry name" value="HAD-SF_hydro_IA"/>
</dbReference>
<comment type="cofactor">
    <cofactor evidence="1">
        <name>Mg(2+)</name>
        <dbReference type="ChEBI" id="CHEBI:18420"/>
    </cofactor>
</comment>
<keyword evidence="2" id="KW-0479">Metal-binding</keyword>
<evidence type="ECO:0000256" key="3">
    <source>
        <dbReference type="ARBA" id="ARBA00022801"/>
    </source>
</evidence>
<dbReference type="NCBIfam" id="TIGR01509">
    <property type="entry name" value="HAD-SF-IA-v3"/>
    <property type="match status" value="1"/>
</dbReference>
<proteinExistence type="predicted"/>
<evidence type="ECO:0000256" key="1">
    <source>
        <dbReference type="ARBA" id="ARBA00001946"/>
    </source>
</evidence>
<name>A0A8J7MFL9_9BACT</name>
<dbReference type="NCBIfam" id="TIGR01549">
    <property type="entry name" value="HAD-SF-IA-v1"/>
    <property type="match status" value="1"/>
</dbReference>
<comment type="caution">
    <text evidence="5">The sequence shown here is derived from an EMBL/GenBank/DDBJ whole genome shotgun (WGS) entry which is preliminary data.</text>
</comment>
<accession>A0A8J7MFL9</accession>
<dbReference type="PANTHER" id="PTHR46470:SF2">
    <property type="entry name" value="GLYCERALDEHYDE 3-PHOSPHATE PHOSPHATASE"/>
    <property type="match status" value="1"/>
</dbReference>
<dbReference type="RefSeq" id="WP_200310931.1">
    <property type="nucleotide sequence ID" value="NZ_JAENIM010000036.1"/>
</dbReference>
<dbReference type="GO" id="GO:0044281">
    <property type="term" value="P:small molecule metabolic process"/>
    <property type="evidence" value="ECO:0007669"/>
    <property type="project" value="UniProtKB-ARBA"/>
</dbReference>
<dbReference type="PANTHER" id="PTHR46470">
    <property type="entry name" value="N-ACYLNEURAMINATE-9-PHOSPHATASE"/>
    <property type="match status" value="1"/>
</dbReference>